<dbReference type="PANTHER" id="PTHR45527">
    <property type="entry name" value="NONRIBOSOMAL PEPTIDE SYNTHETASE"/>
    <property type="match status" value="1"/>
</dbReference>
<feature type="transmembrane region" description="Helical" evidence="3">
    <location>
        <begin position="683"/>
        <end position="708"/>
    </location>
</feature>
<dbReference type="PANTHER" id="PTHR45527:SF1">
    <property type="entry name" value="FATTY ACID SYNTHASE"/>
    <property type="match status" value="1"/>
</dbReference>
<dbReference type="PROSITE" id="PS00455">
    <property type="entry name" value="AMP_BINDING"/>
    <property type="match status" value="1"/>
</dbReference>
<dbReference type="InterPro" id="IPR010071">
    <property type="entry name" value="AA_adenyl_dom"/>
</dbReference>
<dbReference type="Pfam" id="PF00501">
    <property type="entry name" value="AMP-binding"/>
    <property type="match status" value="1"/>
</dbReference>
<dbReference type="SUPFAM" id="SSF51161">
    <property type="entry name" value="Trimeric LpxA-like enzymes"/>
    <property type="match status" value="3"/>
</dbReference>
<dbReference type="GO" id="GO:0031177">
    <property type="term" value="F:phosphopantetheine binding"/>
    <property type="evidence" value="ECO:0007669"/>
    <property type="project" value="TreeGrafter"/>
</dbReference>
<dbReference type="InterPro" id="IPR036736">
    <property type="entry name" value="ACP-like_sf"/>
</dbReference>
<dbReference type="Proteomes" id="UP000289184">
    <property type="component" value="Unassembled WGS sequence"/>
</dbReference>
<feature type="transmembrane region" description="Helical" evidence="3">
    <location>
        <begin position="1174"/>
        <end position="1196"/>
    </location>
</feature>
<evidence type="ECO:0000256" key="3">
    <source>
        <dbReference type="SAM" id="Phobius"/>
    </source>
</evidence>
<evidence type="ECO:0000256" key="2">
    <source>
        <dbReference type="ARBA" id="ARBA00022553"/>
    </source>
</evidence>
<dbReference type="EMBL" id="UFQB01000014">
    <property type="protein sequence ID" value="SSW68151.1"/>
    <property type="molecule type" value="Genomic_DNA"/>
</dbReference>
<feature type="transmembrane region" description="Helical" evidence="3">
    <location>
        <begin position="881"/>
        <end position="905"/>
    </location>
</feature>
<dbReference type="CDD" id="cd05930">
    <property type="entry name" value="A_NRPS"/>
    <property type="match status" value="1"/>
</dbReference>
<protein>
    <submittedName>
        <fullName evidence="5">Dimodular nonribosomal peptide synthase</fullName>
    </submittedName>
</protein>
<evidence type="ECO:0000313" key="5">
    <source>
        <dbReference type="EMBL" id="SSW68151.1"/>
    </source>
</evidence>
<feature type="transmembrane region" description="Helical" evidence="3">
    <location>
        <begin position="925"/>
        <end position="951"/>
    </location>
</feature>
<dbReference type="InterPro" id="IPR000873">
    <property type="entry name" value="AMP-dep_synth/lig_dom"/>
</dbReference>
<dbReference type="GO" id="GO:0005737">
    <property type="term" value="C:cytoplasm"/>
    <property type="evidence" value="ECO:0007669"/>
    <property type="project" value="TreeGrafter"/>
</dbReference>
<proteinExistence type="predicted"/>
<dbReference type="NCBIfam" id="TIGR01733">
    <property type="entry name" value="AA-adenyl-dom"/>
    <property type="match status" value="1"/>
</dbReference>
<sequence length="1351" mass="146240">MRAFFVFCLNEMARRRSIGKNPLSRIVAAPMILHGPYRADLLRAETLPDILEATIRRHPAAIAIHWQDQTLTYDMLGQRADLAAHHLIEAGVRPGQVVGLCLPRGAELLVMQAAIAKAGAAWLPFESDTPPDRMQACLLDAGADGLIAGADVRLEGLETWPPWLLADPVDGPLRMRDGLLPGHPAYVIYTSGSTGKPKGVPISHASICHFLRSENAVLGVRHGDKVYQGFSVAFDMSFEEIWISYLAGASLWVAPKLLTTDPEALPLALAREGVSVLHAVPTLLALFAHDVPGLRIVNLGGEACPDFLARRWATPGRRLFNTYGPTETTVSASVAELFPGQPVTIGAPLPNYGMLIRGEDGSVLPQGQVGELCITGPGVADGYLGRPELTAEKFLANPRPGGEHDTRMYRSGDLARIDASGQIVCLGRSDDQVKVRGFRVELGEIEAALYRQPGVGAAAVVLRDLAGIEQLVAFVAPEGDVRLDAHALRAALAADLPAYMIPARFESAAEVPRLTSGKIDRKALKARELEAAAGPAGEDDVPATPGAAALFDALRPLFPGQPLRLASDFFRDLGGHSLLAARLVSSLRKHPRYALLTMHELYQHPALGALAERMDALAIPQDAQAPAEAPPAQAPQWRRWSCGLAQLAALPLLIGVRMLIWLTPFFTYHYWTGDEGDSVWRAVALSIASYLACNLLSFGVAVACKWAILGRLKAGRYPLYGWKFYRWWLVDRILDIPPAHLLAGSPLQAWYLRALGARIGRDAAINRISVRAPDLLSVGDGVSIGASVNLENFSVQGGVWEVAPITLADDTYVGSYAVIQGGVTMAQGARLEGLSSLPGGTRVPAGQIWTGAPARHDPQARPSELPARPARHATWRRLDGLAYAVGGALIAALFFMPVFPSFVLIDWIDARWLDLMGSRVPWPEAFLAYLLLALPASALLLLLTVIVSAMLRWALLPRLASGRWPVYGQIYLRRWLTNQIQESSLSVLHGLYASIYAGTWYRLLGAKVGRGTEISTAMGIVPDMLTLGRDSFIADGVMLGDEEIDRGWMTMRPTVIGNRSFVGNGAYVPDGSALPDDVLIGVQSRAPANARMASGQTWLGNPPISLPAREQTAGFPEHLTFRPGLGRKIARGAVEGMRMILPLAVVIAAGYLTVMKVIPIAAREGFLAAFDELMLAGVLYGVGAFLFLAVLKWALIGRYRPRAEPMWTPFVWKSEAVTSLYESIAVPNFFNFLRATPWLPLALRCMGARIGRRVFMDTTDVTEYDCVSIGDDAVLHAWSGPQTHLFEDRVMKIGMVRIGKAVNVGPRSTILYDTRVEAGARLGPLTLVLKGETIPAGQAWIGSPATPWTPR</sequence>
<evidence type="ECO:0000259" key="4">
    <source>
        <dbReference type="PROSITE" id="PS50075"/>
    </source>
</evidence>
<dbReference type="PROSITE" id="PS50075">
    <property type="entry name" value="CARRIER"/>
    <property type="match status" value="1"/>
</dbReference>
<evidence type="ECO:0000256" key="1">
    <source>
        <dbReference type="ARBA" id="ARBA00022450"/>
    </source>
</evidence>
<dbReference type="Gene3D" id="2.160.10.10">
    <property type="entry name" value="Hexapeptide repeat proteins"/>
    <property type="match status" value="3"/>
</dbReference>
<dbReference type="GO" id="GO:0044550">
    <property type="term" value="P:secondary metabolite biosynthetic process"/>
    <property type="evidence" value="ECO:0007669"/>
    <property type="project" value="TreeGrafter"/>
</dbReference>
<organism evidence="5 6">
    <name type="scientific">Achromobacter agilis</name>
    <dbReference type="NCBI Taxonomy" id="1353888"/>
    <lineage>
        <taxon>Bacteria</taxon>
        <taxon>Pseudomonadati</taxon>
        <taxon>Pseudomonadota</taxon>
        <taxon>Betaproteobacteria</taxon>
        <taxon>Burkholderiales</taxon>
        <taxon>Alcaligenaceae</taxon>
        <taxon>Achromobacter</taxon>
    </lineage>
</organism>
<evidence type="ECO:0000313" key="6">
    <source>
        <dbReference type="Proteomes" id="UP000289184"/>
    </source>
</evidence>
<dbReference type="InterPro" id="IPR025110">
    <property type="entry name" value="AMP-bd_C"/>
</dbReference>
<dbReference type="SUPFAM" id="SSF56801">
    <property type="entry name" value="Acetyl-CoA synthetase-like"/>
    <property type="match status" value="1"/>
</dbReference>
<dbReference type="PROSITE" id="PS00012">
    <property type="entry name" value="PHOSPHOPANTETHEINE"/>
    <property type="match status" value="1"/>
</dbReference>
<accession>A0A446CK42</accession>
<feature type="domain" description="Carrier" evidence="4">
    <location>
        <begin position="541"/>
        <end position="618"/>
    </location>
</feature>
<dbReference type="Gene3D" id="1.10.1200.10">
    <property type="entry name" value="ACP-like"/>
    <property type="match status" value="1"/>
</dbReference>
<dbReference type="InterPro" id="IPR012728">
    <property type="entry name" value="Pls/PosA_C"/>
</dbReference>
<dbReference type="InterPro" id="IPR009081">
    <property type="entry name" value="PP-bd_ACP"/>
</dbReference>
<name>A0A446CK42_9BURK</name>
<dbReference type="SUPFAM" id="SSF47336">
    <property type="entry name" value="ACP-like"/>
    <property type="match status" value="1"/>
</dbReference>
<dbReference type="InterPro" id="IPR020845">
    <property type="entry name" value="AMP-binding_CS"/>
</dbReference>
<dbReference type="Gene3D" id="3.40.50.12780">
    <property type="entry name" value="N-terminal domain of ligase-like"/>
    <property type="match status" value="1"/>
</dbReference>
<gene>
    <name evidence="5" type="primary">dhbF</name>
    <name evidence="5" type="ORF">AGI3411_03479</name>
</gene>
<keyword evidence="2" id="KW-0597">Phosphoprotein</keyword>
<dbReference type="GO" id="GO:0043041">
    <property type="term" value="P:amino acid activation for nonribosomal peptide biosynthetic process"/>
    <property type="evidence" value="ECO:0007669"/>
    <property type="project" value="TreeGrafter"/>
</dbReference>
<keyword evidence="1" id="KW-0596">Phosphopantetheine</keyword>
<dbReference type="InterPro" id="IPR042099">
    <property type="entry name" value="ANL_N_sf"/>
</dbReference>
<dbReference type="NCBIfam" id="TIGR02353">
    <property type="entry name" value="NRPS_term_dom"/>
    <property type="match status" value="1"/>
</dbReference>
<dbReference type="Pfam" id="PF13193">
    <property type="entry name" value="AMP-binding_C"/>
    <property type="match status" value="1"/>
</dbReference>
<keyword evidence="6" id="KW-1185">Reference proteome</keyword>
<dbReference type="Gene3D" id="3.30.300.30">
    <property type="match status" value="1"/>
</dbReference>
<feature type="transmembrane region" description="Helical" evidence="3">
    <location>
        <begin position="1140"/>
        <end position="1162"/>
    </location>
</feature>
<reference evidence="5 6" key="1">
    <citation type="submission" date="2018-07" db="EMBL/GenBank/DDBJ databases">
        <authorList>
            <person name="Peeters C."/>
        </authorList>
    </citation>
    <scope>NUCLEOTIDE SEQUENCE [LARGE SCALE GENOMIC DNA]</scope>
    <source>
        <strain evidence="5 6">LMG 3411</strain>
    </source>
</reference>
<dbReference type="InterPro" id="IPR045851">
    <property type="entry name" value="AMP-bd_C_sf"/>
</dbReference>
<dbReference type="InterPro" id="IPR011004">
    <property type="entry name" value="Trimer_LpxA-like_sf"/>
</dbReference>
<keyword evidence="3" id="KW-0812">Transmembrane</keyword>
<keyword evidence="3" id="KW-0472">Membrane</keyword>
<keyword evidence="3" id="KW-1133">Transmembrane helix</keyword>
<dbReference type="Pfam" id="PF00550">
    <property type="entry name" value="PP-binding"/>
    <property type="match status" value="1"/>
</dbReference>
<dbReference type="InterPro" id="IPR006162">
    <property type="entry name" value="Ppantetheine_attach_site"/>
</dbReference>